<comment type="similarity">
    <text evidence="1">Belongs to the XLR/SYCP3 family.</text>
</comment>
<dbReference type="AlphaFoldDB" id="A0A8C9IFV3"/>
<feature type="region of interest" description="Disordered" evidence="2">
    <location>
        <begin position="28"/>
        <end position="47"/>
    </location>
</feature>
<dbReference type="Pfam" id="PF04803">
    <property type="entry name" value="Cor1"/>
    <property type="match status" value="1"/>
</dbReference>
<dbReference type="GO" id="GO:0051321">
    <property type="term" value="P:meiotic cell cycle"/>
    <property type="evidence" value="ECO:0007669"/>
    <property type="project" value="TreeGrafter"/>
</dbReference>
<evidence type="ECO:0000256" key="2">
    <source>
        <dbReference type="SAM" id="MobiDB-lite"/>
    </source>
</evidence>
<dbReference type="Proteomes" id="UP000694416">
    <property type="component" value="Unplaced"/>
</dbReference>
<proteinExistence type="inferred from homology"/>
<feature type="compositionally biased region" description="Basic and acidic residues" evidence="2">
    <location>
        <begin position="65"/>
        <end position="82"/>
    </location>
</feature>
<keyword evidence="5" id="KW-1185">Reference proteome</keyword>
<evidence type="ECO:0000259" key="3">
    <source>
        <dbReference type="Pfam" id="PF04803"/>
    </source>
</evidence>
<dbReference type="GO" id="GO:0000795">
    <property type="term" value="C:synaptonemal complex"/>
    <property type="evidence" value="ECO:0007669"/>
    <property type="project" value="TreeGrafter"/>
</dbReference>
<dbReference type="Ensembl" id="ENSPTET00000045751.1">
    <property type="protein sequence ID" value="ENSPTEP00000033386.1"/>
    <property type="gene ID" value="ENSPTEG00000031890.1"/>
</dbReference>
<dbReference type="InterPro" id="IPR006888">
    <property type="entry name" value="XLR/SYCP3/FAM9_dom"/>
</dbReference>
<reference evidence="4" key="1">
    <citation type="submission" date="2025-08" db="UniProtKB">
        <authorList>
            <consortium name="Ensembl"/>
        </authorList>
    </citation>
    <scope>IDENTIFICATION</scope>
</reference>
<dbReference type="InterPro" id="IPR051443">
    <property type="entry name" value="XLR/SYCP3"/>
</dbReference>
<reference evidence="4" key="2">
    <citation type="submission" date="2025-09" db="UniProtKB">
        <authorList>
            <consortium name="Ensembl"/>
        </authorList>
    </citation>
    <scope>IDENTIFICATION</scope>
</reference>
<dbReference type="PANTHER" id="PTHR19368">
    <property type="entry name" value="XLR/SCP3/FAM9"/>
    <property type="match status" value="1"/>
</dbReference>
<organism evidence="4 5">
    <name type="scientific">Piliocolobus tephrosceles</name>
    <name type="common">Ugandan red Colobus</name>
    <dbReference type="NCBI Taxonomy" id="591936"/>
    <lineage>
        <taxon>Eukaryota</taxon>
        <taxon>Metazoa</taxon>
        <taxon>Chordata</taxon>
        <taxon>Craniata</taxon>
        <taxon>Vertebrata</taxon>
        <taxon>Euteleostomi</taxon>
        <taxon>Mammalia</taxon>
        <taxon>Eutheria</taxon>
        <taxon>Euarchontoglires</taxon>
        <taxon>Primates</taxon>
        <taxon>Haplorrhini</taxon>
        <taxon>Catarrhini</taxon>
        <taxon>Cercopithecidae</taxon>
        <taxon>Colobinae</taxon>
        <taxon>Piliocolobus</taxon>
    </lineage>
</organism>
<evidence type="ECO:0000313" key="4">
    <source>
        <dbReference type="Ensembl" id="ENSPTEP00000033386.1"/>
    </source>
</evidence>
<feature type="domain" description="XLR/SYCP3/FAM9" evidence="3">
    <location>
        <begin position="117"/>
        <end position="219"/>
    </location>
</feature>
<dbReference type="PANTHER" id="PTHR19368:SF2">
    <property type="entry name" value="PROTEIN FAM9B"/>
    <property type="match status" value="1"/>
</dbReference>
<feature type="region of interest" description="Disordered" evidence="2">
    <location>
        <begin position="57"/>
        <end position="144"/>
    </location>
</feature>
<name>A0A8C9IFV3_9PRIM</name>
<protein>
    <submittedName>
        <fullName evidence="4">Family with sequence similarity 9 member B</fullName>
    </submittedName>
</protein>
<sequence>MDMESCFTLDLPSKSRLSLAFKSLIGSGIASSFPGQPATDPVGRRAAKAQLEAQFMAARGKKHAGKDPVSDEHEERNPFTETREEDVTDEHGEREPFAEKDEHTGTNTKKPEDTAEDLTAKRKRMKMDKACSKTKTKSKSALRKKQLKRLKRDYMHSLKLLNVLEEYITDEQKEEEEEEGEEEELIKIFQEQQKRWQQYRSVRRERLNEMKLLRDQFLKVCSIW</sequence>
<accession>A0A8C9IFV3</accession>
<evidence type="ECO:0000256" key="1">
    <source>
        <dbReference type="ARBA" id="ARBA00010283"/>
    </source>
</evidence>
<feature type="compositionally biased region" description="Basic residues" evidence="2">
    <location>
        <begin position="121"/>
        <end position="144"/>
    </location>
</feature>
<feature type="compositionally biased region" description="Basic and acidic residues" evidence="2">
    <location>
        <begin position="89"/>
        <end position="113"/>
    </location>
</feature>
<evidence type="ECO:0000313" key="5">
    <source>
        <dbReference type="Proteomes" id="UP000694416"/>
    </source>
</evidence>
<dbReference type="GO" id="GO:0007286">
    <property type="term" value="P:spermatid development"/>
    <property type="evidence" value="ECO:0007669"/>
    <property type="project" value="TreeGrafter"/>
</dbReference>